<protein>
    <submittedName>
        <fullName evidence="2">VOC family protein</fullName>
    </submittedName>
</protein>
<evidence type="ECO:0000313" key="3">
    <source>
        <dbReference type="Proteomes" id="UP001431221"/>
    </source>
</evidence>
<evidence type="ECO:0000259" key="1">
    <source>
        <dbReference type="PROSITE" id="PS51819"/>
    </source>
</evidence>
<feature type="domain" description="VOC" evidence="1">
    <location>
        <begin position="2"/>
        <end position="112"/>
    </location>
</feature>
<sequence>MDLNQVTLEAMDFDASVDFYKRLGLRLIVLSEGRYARFELPSGSSTLSLHKSEQPVAPGVMLYFEVEDVDRSYRELVENGVTFDTPPTEENWRWKEARFTDPSGNRLCLFHAGPDRRFPPWRLEKPTGTPD</sequence>
<gene>
    <name evidence="2" type="ORF">M0H32_12930</name>
</gene>
<dbReference type="InterPro" id="IPR004360">
    <property type="entry name" value="Glyas_Fos-R_dOase_dom"/>
</dbReference>
<reference evidence="2" key="1">
    <citation type="submission" date="2022-04" db="EMBL/GenBank/DDBJ databases">
        <title>Roseibium sp. CAU 1639 isolated from mud.</title>
        <authorList>
            <person name="Kim W."/>
        </authorList>
    </citation>
    <scope>NUCLEOTIDE SEQUENCE</scope>
    <source>
        <strain evidence="2">CAU 1639</strain>
    </source>
</reference>
<name>A0ABT0GUG6_9HYPH</name>
<dbReference type="Gene3D" id="3.10.180.10">
    <property type="entry name" value="2,3-Dihydroxybiphenyl 1,2-Dioxygenase, domain 1"/>
    <property type="match status" value="1"/>
</dbReference>
<evidence type="ECO:0000313" key="2">
    <source>
        <dbReference type="EMBL" id="MCK7613074.1"/>
    </source>
</evidence>
<comment type="caution">
    <text evidence="2">The sequence shown here is derived from an EMBL/GenBank/DDBJ whole genome shotgun (WGS) entry which is preliminary data.</text>
</comment>
<dbReference type="PROSITE" id="PS51819">
    <property type="entry name" value="VOC"/>
    <property type="match status" value="1"/>
</dbReference>
<accession>A0ABT0GUG6</accession>
<keyword evidence="3" id="KW-1185">Reference proteome</keyword>
<dbReference type="Proteomes" id="UP001431221">
    <property type="component" value="Unassembled WGS sequence"/>
</dbReference>
<dbReference type="InterPro" id="IPR037523">
    <property type="entry name" value="VOC_core"/>
</dbReference>
<proteinExistence type="predicted"/>
<dbReference type="EMBL" id="JALNMJ010000008">
    <property type="protein sequence ID" value="MCK7613074.1"/>
    <property type="molecule type" value="Genomic_DNA"/>
</dbReference>
<dbReference type="SUPFAM" id="SSF54593">
    <property type="entry name" value="Glyoxalase/Bleomycin resistance protein/Dihydroxybiphenyl dioxygenase"/>
    <property type="match status" value="1"/>
</dbReference>
<dbReference type="RefSeq" id="WP_248154585.1">
    <property type="nucleotide sequence ID" value="NZ_JALNMJ010000008.1"/>
</dbReference>
<dbReference type="InterPro" id="IPR029068">
    <property type="entry name" value="Glyas_Bleomycin-R_OHBP_Dase"/>
</dbReference>
<dbReference type="Pfam" id="PF00903">
    <property type="entry name" value="Glyoxalase"/>
    <property type="match status" value="1"/>
</dbReference>
<organism evidence="2 3">
    <name type="scientific">Roseibium sediminicola</name>
    <dbReference type="NCBI Taxonomy" id="2933272"/>
    <lineage>
        <taxon>Bacteria</taxon>
        <taxon>Pseudomonadati</taxon>
        <taxon>Pseudomonadota</taxon>
        <taxon>Alphaproteobacteria</taxon>
        <taxon>Hyphomicrobiales</taxon>
        <taxon>Stappiaceae</taxon>
        <taxon>Roseibium</taxon>
    </lineage>
</organism>